<dbReference type="Gene3D" id="3.30.565.10">
    <property type="entry name" value="Histidine kinase-like ATPase, C-terminal domain"/>
    <property type="match status" value="1"/>
</dbReference>
<evidence type="ECO:0000313" key="2">
    <source>
        <dbReference type="EMBL" id="CAM11147.1"/>
    </source>
</evidence>
<feature type="domain" description="Conserved hypothetical protein CHP02391" evidence="1">
    <location>
        <begin position="422"/>
        <end position="547"/>
    </location>
</feature>
<proteinExistence type="predicted"/>
<dbReference type="InterPro" id="IPR036890">
    <property type="entry name" value="HATPase_C_sf"/>
</dbReference>
<dbReference type="Pfam" id="PF13589">
    <property type="entry name" value="HATPase_c_3"/>
    <property type="match status" value="1"/>
</dbReference>
<evidence type="ECO:0000313" key="3">
    <source>
        <dbReference type="Proteomes" id="UP000002286"/>
    </source>
</evidence>
<name>A1KW90_NEIMF</name>
<dbReference type="Proteomes" id="UP000002286">
    <property type="component" value="Chromosome"/>
</dbReference>
<accession>A1KW90</accession>
<reference evidence="2 3" key="1">
    <citation type="journal article" date="2007" name="PLoS Genet.">
        <title>Meningococcal genetic variation mechanisms viewed through comparative analysis of serogroup C strain FAM18.</title>
        <authorList>
            <person name="Bentley S.D."/>
            <person name="Vernikos G.S."/>
            <person name="Snyder L.A.S."/>
            <person name="Churcher C."/>
            <person name="Arrowsmith C."/>
            <person name="Chillingworth T."/>
            <person name="Cronin A."/>
            <person name="Davis P.H."/>
            <person name="Holroyd N.E."/>
            <person name="Jagels K."/>
            <person name="Maddison M."/>
            <person name="Moule S."/>
            <person name="Rabbinowitsch E."/>
            <person name="Sharp S."/>
            <person name="Unwin L."/>
            <person name="Whitehead S."/>
            <person name="Quail M.A."/>
            <person name="Achtman M."/>
            <person name="Barrell B."/>
            <person name="Saunders N.J."/>
            <person name="Parkhill J."/>
        </authorList>
    </citation>
    <scope>NUCLEOTIDE SEQUENCE [LARGE SCALE GENOMIC DNA]</scope>
    <source>
        <strain evidence="3">ATCC 700532 / DSM 15464 / FAM18</strain>
    </source>
</reference>
<dbReference type="KEGG" id="nmc:NMC1991"/>
<dbReference type="NCBIfam" id="TIGR02391">
    <property type="entry name" value="hypoth_ymh"/>
    <property type="match status" value="1"/>
</dbReference>
<dbReference type="SUPFAM" id="SSF55874">
    <property type="entry name" value="ATPase domain of HSP90 chaperone/DNA topoisomerase II/histidine kinase"/>
    <property type="match status" value="1"/>
</dbReference>
<dbReference type="Pfam" id="PF09509">
    <property type="entry name" value="Hypoth_Ymh"/>
    <property type="match status" value="1"/>
</dbReference>
<dbReference type="HOGENOM" id="CLU_502209_0_0_4"/>
<dbReference type="REBASE" id="12636">
    <property type="entry name" value="Nme18IIP"/>
</dbReference>
<dbReference type="InterPro" id="IPR012654">
    <property type="entry name" value="CHP02391"/>
</dbReference>
<dbReference type="EMBL" id="AM421808">
    <property type="protein sequence ID" value="CAM11147.1"/>
    <property type="molecule type" value="Genomic_DNA"/>
</dbReference>
<gene>
    <name evidence="2" type="ordered locus">NMC1991</name>
</gene>
<organism evidence="2 3">
    <name type="scientific">Neisseria meningitidis serogroup C / serotype 2a (strain ATCC 700532 / DSM 15464 / FAM18)</name>
    <dbReference type="NCBI Taxonomy" id="272831"/>
    <lineage>
        <taxon>Bacteria</taxon>
        <taxon>Pseudomonadati</taxon>
        <taxon>Pseudomonadota</taxon>
        <taxon>Betaproteobacteria</taxon>
        <taxon>Neisseriales</taxon>
        <taxon>Neisseriaceae</taxon>
        <taxon>Neisseria</taxon>
    </lineage>
</organism>
<evidence type="ECO:0000259" key="1">
    <source>
        <dbReference type="Pfam" id="PF09509"/>
    </source>
</evidence>
<dbReference type="AlphaFoldDB" id="A1KW90"/>
<protein>
    <recommendedName>
        <fullName evidence="1">Conserved hypothetical protein CHP02391 domain-containing protein</fullName>
    </recommendedName>
</protein>
<sequence>MLIISNVRKGENMSEEKLKMSFEPTVIEHLGVKMYSHTVPAIAELIANAYDACATEVEVRLFDKPEHKIVIKDNGIGMSFDEINDFYLRIGRNRREEKQASPCGRIPTGKKGLGKLALFGLGNKIEISTIQGNERVTFTLDYAEIKKSERIYQPEFQKESVEPNTENGTTITLTELTKKQGYPLDNYVEHLSRLFDFPAQDFKIKVSLNGSEPKIIDGNLKYDLVTPQFEWEYQDLATNISSLSSKFEQYEYSGLIQGKFITTEKPLKNNMKGITLFANGRMVNMPEFFTDSESSHFYSYLTGWLSIDFIDNDDEDLIATDRTSLDWKHPKTSKLRVFLGEIVRAIGQDWRKRRKKEKDDEVKGESGVDIENWKNKLPEKEREPVEVILNRLEDSELTNKEQAEVISALHSIIPEYPYYHWRHLHQDLHTACNDFYNEKKDYLSAAIEAVKVFENKVQKQTGLHSIDGRELIEQAFGSKNSILLLTNNKTKAEQNLEDGLEQLACGTWTGFRNPVQHELRANLSPSIFNDKDALDLISLVSYLLRKVEQTKKRSKVVSSK</sequence>